<keyword evidence="2" id="KW-1185">Reference proteome</keyword>
<reference evidence="1" key="1">
    <citation type="submission" date="2020-08" db="EMBL/GenBank/DDBJ databases">
        <title>Genome public.</title>
        <authorList>
            <person name="Liu C."/>
            <person name="Sun Q."/>
        </authorList>
    </citation>
    <scope>NUCLEOTIDE SEQUENCE</scope>
    <source>
        <strain evidence="1">BX8</strain>
    </source>
</reference>
<evidence type="ECO:0000313" key="2">
    <source>
        <dbReference type="Proteomes" id="UP000659630"/>
    </source>
</evidence>
<gene>
    <name evidence="1" type="ORF">H8S23_09665</name>
</gene>
<dbReference type="AlphaFoldDB" id="A0A923IEF3"/>
<evidence type="ECO:0000313" key="1">
    <source>
        <dbReference type="EMBL" id="MBC5581775.1"/>
    </source>
</evidence>
<comment type="caution">
    <text evidence="1">The sequence shown here is derived from an EMBL/GenBank/DDBJ whole genome shotgun (WGS) entry which is preliminary data.</text>
</comment>
<dbReference type="EMBL" id="JACONZ010000003">
    <property type="protein sequence ID" value="MBC5581775.1"/>
    <property type="molecule type" value="Genomic_DNA"/>
</dbReference>
<accession>A0A923IEF3</accession>
<name>A0A923IEF3_9FIRM</name>
<protein>
    <submittedName>
        <fullName evidence="1">Uncharacterized protein</fullName>
    </submittedName>
</protein>
<dbReference type="RefSeq" id="WP_186888139.1">
    <property type="nucleotide sequence ID" value="NZ_JACONZ010000003.1"/>
</dbReference>
<organism evidence="1 2">
    <name type="scientific">Anaerofilum hominis</name>
    <dbReference type="NCBI Taxonomy" id="2763016"/>
    <lineage>
        <taxon>Bacteria</taxon>
        <taxon>Bacillati</taxon>
        <taxon>Bacillota</taxon>
        <taxon>Clostridia</taxon>
        <taxon>Eubacteriales</taxon>
        <taxon>Oscillospiraceae</taxon>
        <taxon>Anaerofilum</taxon>
    </lineage>
</organism>
<dbReference type="Proteomes" id="UP000659630">
    <property type="component" value="Unassembled WGS sequence"/>
</dbReference>
<proteinExistence type="predicted"/>
<sequence>MGEKRPSGLCGKRQFPPVKMHRTRARVFAGDSQSSPDRIVDGGTELAVLEVKRREKTSYFYFKGGQKI</sequence>